<dbReference type="RefSeq" id="WP_052605221.1">
    <property type="nucleotide sequence ID" value="NZ_JXYS01000033.1"/>
</dbReference>
<evidence type="ECO:0000256" key="5">
    <source>
        <dbReference type="ARBA" id="ARBA00010826"/>
    </source>
</evidence>
<evidence type="ECO:0000256" key="16">
    <source>
        <dbReference type="ARBA" id="ARBA00048468"/>
    </source>
</evidence>
<comment type="similarity">
    <text evidence="4">In the C-terminal section; belongs to the radical SAM superfamily. CofH family.</text>
</comment>
<dbReference type="AlphaFoldDB" id="A0A0D8HKR9"/>
<sequence>MGSQLSNLSTTQLLERAKKIRDETFGDCITFSPKVFIPLTQLCNDSCGYCTFVKRPSQLESPFLSPAQVEEIVRQGVQANCHEALFTLGERPEDRWIQARQWLNDNGYSSTVDYIRDISKKTMTTFGLLPHVNAGALSKKELEEVAPYSASVGMMLESIRGDLDCHKGAPDKTPQRRLETIKSAGELAIPFTTGLLVGIGDDESDRIEALEAIAKLNDEYGHIQEVIIQNFLPKDQTRLFAMEKCDDETFLRSIALARIILPTSIHLQAPPNLSDNIRALIGAGIDDFGGISPVTIDHVNPERPWPHLEVLAKEVRNEGYDLIPRLPIYPEFARDEEKWLRPESRFYVMDHSDSLGYGREDDWVSGGDTPPPEILEPILKKSGLALFSPDPHNSNRNEIDEIIDGILIGHEINEHEIEVLFGARGSKVRKIAAVADELRAKSVGDTVTFVRNRNINYTNICTFKCRFCAFSKGPLSLNLRGTPYLLDMDQLAQRVVEASELGATEVCLQGGIHPSFDGNYYIEVAKTVRSAVPEMHIHGFSALEVHEGARRLGIELSEYLQMLKDAGLKTLPGTAAEILDDDIRARLCPDKINTRQWLDVHRAAHGVGLRSNITIMFGTFERPKSWAKHFVLTRDLQKETGGFTEFVPLPFVHMASPIYLQQKARRGPTFRESLLMHSVARLAYHGWIDNIQASWVKMGIEGARTLLRSGANDLGGTLMEENISRAAGASHGQLLDLEGFKEIVNPLGRRLAQRSTLYKEIAQFS</sequence>
<keyword evidence="19" id="KW-0560">Oxidoreductase</keyword>
<dbReference type="HAMAP" id="MF_01611">
    <property type="entry name" value="FO_synth_sub1"/>
    <property type="match status" value="1"/>
</dbReference>
<keyword evidence="9" id="KW-0004">4Fe-4S</keyword>
<dbReference type="InterPro" id="IPR006638">
    <property type="entry name" value="Elp3/MiaA/NifB-like_rSAM"/>
</dbReference>
<evidence type="ECO:0000256" key="12">
    <source>
        <dbReference type="ARBA" id="ARBA00022723"/>
    </source>
</evidence>
<dbReference type="SFLD" id="SFLDS00029">
    <property type="entry name" value="Radical_SAM"/>
    <property type="match status" value="2"/>
</dbReference>
<keyword evidence="20" id="KW-1185">Reference proteome</keyword>
<feature type="domain" description="Radical SAM core" evidence="18">
    <location>
        <begin position="447"/>
        <end position="689"/>
    </location>
</feature>
<evidence type="ECO:0000256" key="15">
    <source>
        <dbReference type="ARBA" id="ARBA00023239"/>
    </source>
</evidence>
<organism evidence="19 20">
    <name type="scientific">Acidithrix ferrooxidans</name>
    <dbReference type="NCBI Taxonomy" id="1280514"/>
    <lineage>
        <taxon>Bacteria</taxon>
        <taxon>Bacillati</taxon>
        <taxon>Actinomycetota</taxon>
        <taxon>Acidimicrobiia</taxon>
        <taxon>Acidimicrobiales</taxon>
        <taxon>Acidimicrobiaceae</taxon>
        <taxon>Acidithrix</taxon>
    </lineage>
</organism>
<evidence type="ECO:0000256" key="17">
    <source>
        <dbReference type="ARBA" id="ARBA00048974"/>
    </source>
</evidence>
<comment type="function">
    <text evidence="2">Catalyzes the radical-mediated synthesis of 7,8-didemethyl-8-hydroxy-5-deazariboflavin (FO) from 5-amino-6-(D-ribitylamino)uracil and L-tyrosine.</text>
</comment>
<dbReference type="OrthoDB" id="9802027at2"/>
<dbReference type="EMBL" id="JXYS01000033">
    <property type="protein sequence ID" value="KJF17651.1"/>
    <property type="molecule type" value="Genomic_DNA"/>
</dbReference>
<dbReference type="GO" id="GO:0044689">
    <property type="term" value="F:7,8-didemethyl-8-hydroxy-5-deazariboflavin synthase activity"/>
    <property type="evidence" value="ECO:0007669"/>
    <property type="project" value="UniProtKB-EC"/>
</dbReference>
<evidence type="ECO:0000313" key="19">
    <source>
        <dbReference type="EMBL" id="KJF17651.1"/>
    </source>
</evidence>
<dbReference type="InterPro" id="IPR019940">
    <property type="entry name" value="CofH_family"/>
</dbReference>
<dbReference type="PANTHER" id="PTHR43076:SF1">
    <property type="entry name" value="LIPOYL SYNTHASE 2"/>
    <property type="match status" value="1"/>
</dbReference>
<evidence type="ECO:0000256" key="4">
    <source>
        <dbReference type="ARBA" id="ARBA00010051"/>
    </source>
</evidence>
<dbReference type="InterPro" id="IPR013785">
    <property type="entry name" value="Aldolase_TIM"/>
</dbReference>
<evidence type="ECO:0000256" key="11">
    <source>
        <dbReference type="ARBA" id="ARBA00022691"/>
    </source>
</evidence>
<keyword evidence="11" id="KW-0949">S-adenosyl-L-methionine</keyword>
<evidence type="ECO:0000256" key="7">
    <source>
        <dbReference type="ARBA" id="ARBA00012289"/>
    </source>
</evidence>
<evidence type="ECO:0000256" key="13">
    <source>
        <dbReference type="ARBA" id="ARBA00023004"/>
    </source>
</evidence>
<comment type="pathway">
    <text evidence="3">Cofactor biosynthesis; coenzyme F0 biosynthesis.</text>
</comment>
<dbReference type="InterPro" id="IPR034405">
    <property type="entry name" value="F420"/>
</dbReference>
<dbReference type="PATRIC" id="fig|1280514.3.peg.1945"/>
<dbReference type="SFLD" id="SFLDG01388">
    <property type="entry name" value="7_8-didemethyl-8-hydroxy-5-dea"/>
    <property type="match status" value="2"/>
</dbReference>
<evidence type="ECO:0000256" key="6">
    <source>
        <dbReference type="ARBA" id="ARBA00012126"/>
    </source>
</evidence>
<dbReference type="GO" id="GO:0016491">
    <property type="term" value="F:oxidoreductase activity"/>
    <property type="evidence" value="ECO:0007669"/>
    <property type="project" value="UniProtKB-KW"/>
</dbReference>
<dbReference type="Pfam" id="PF19288">
    <property type="entry name" value="CofH_C"/>
    <property type="match status" value="1"/>
</dbReference>
<keyword evidence="14" id="KW-0411">Iron-sulfur</keyword>
<dbReference type="UniPathway" id="UPA00072"/>
<dbReference type="PANTHER" id="PTHR43076">
    <property type="entry name" value="FO SYNTHASE (COFH)"/>
    <property type="match status" value="1"/>
</dbReference>
<evidence type="ECO:0000256" key="3">
    <source>
        <dbReference type="ARBA" id="ARBA00004712"/>
    </source>
</evidence>
<gene>
    <name evidence="19" type="primary">mqnC</name>
    <name evidence="19" type="ORF">AXFE_14840</name>
</gene>
<reference evidence="19 20" key="1">
    <citation type="submission" date="2015-01" db="EMBL/GenBank/DDBJ databases">
        <title>Draft genome of the acidophilic iron oxidizer Acidithrix ferrooxidans strain Py-F3.</title>
        <authorList>
            <person name="Poehlein A."/>
            <person name="Eisen S."/>
            <person name="Schloemann M."/>
            <person name="Johnson B.D."/>
            <person name="Daniel R."/>
            <person name="Muehling M."/>
        </authorList>
    </citation>
    <scope>NUCLEOTIDE SEQUENCE [LARGE SCALE GENOMIC DNA]</scope>
    <source>
        <strain evidence="19 20">Py-F3</strain>
    </source>
</reference>
<evidence type="ECO:0000259" key="18">
    <source>
        <dbReference type="PROSITE" id="PS51918"/>
    </source>
</evidence>
<evidence type="ECO:0000256" key="1">
    <source>
        <dbReference type="ARBA" id="ARBA00001966"/>
    </source>
</evidence>
<dbReference type="GO" id="GO:0051539">
    <property type="term" value="F:4 iron, 4 sulfur cluster binding"/>
    <property type="evidence" value="ECO:0007669"/>
    <property type="project" value="UniProtKB-KW"/>
</dbReference>
<evidence type="ECO:0000313" key="20">
    <source>
        <dbReference type="Proteomes" id="UP000032360"/>
    </source>
</evidence>
<keyword evidence="13" id="KW-0408">Iron</keyword>
<dbReference type="Gene3D" id="3.20.20.70">
    <property type="entry name" value="Aldolase class I"/>
    <property type="match status" value="2"/>
</dbReference>
<dbReference type="SFLD" id="SFLDG01389">
    <property type="entry name" value="menaquinone_synthsis_involved"/>
    <property type="match status" value="1"/>
</dbReference>
<dbReference type="NCBIfam" id="TIGR00423">
    <property type="entry name" value="CofH family radical SAM protein"/>
    <property type="match status" value="1"/>
</dbReference>
<comment type="cofactor">
    <cofactor evidence="1">
        <name>[4Fe-4S] cluster</name>
        <dbReference type="ChEBI" id="CHEBI:49883"/>
    </cofactor>
</comment>
<dbReference type="GO" id="GO:0141093">
    <property type="term" value="F:5-amino-6-(D-ribitylamino)uracil--L-tyrosine 4-hydroxyphenyl transferase activity"/>
    <property type="evidence" value="ECO:0007669"/>
    <property type="project" value="UniProtKB-EC"/>
</dbReference>
<dbReference type="InterPro" id="IPR058240">
    <property type="entry name" value="rSAM_sf"/>
</dbReference>
<protein>
    <recommendedName>
        <fullName evidence="8">FO synthase</fullName>
        <ecNumber evidence="7">2.5.1.147</ecNumber>
        <ecNumber evidence="6">4.3.1.32</ecNumber>
    </recommendedName>
</protein>
<dbReference type="NCBIfam" id="TIGR03550">
    <property type="entry name" value="F420_cofG"/>
    <property type="match status" value="1"/>
</dbReference>
<dbReference type="InterPro" id="IPR045567">
    <property type="entry name" value="CofH/MnqC-like_C"/>
</dbReference>
<comment type="caution">
    <text evidence="19">The sequence shown here is derived from an EMBL/GenBank/DDBJ whole genome shotgun (WGS) entry which is preliminary data.</text>
</comment>
<comment type="catalytic activity">
    <reaction evidence="17">
        <text>5-amino-5-(4-hydroxybenzyl)-6-(D-ribitylimino)-5,6-dihydrouracil + S-adenosyl-L-methionine = 7,8-didemethyl-8-hydroxy-5-deazariboflavin + 5'-deoxyadenosine + L-methionine + NH4(+) + H(+)</text>
        <dbReference type="Rhea" id="RHEA:55204"/>
        <dbReference type="ChEBI" id="CHEBI:15378"/>
        <dbReference type="ChEBI" id="CHEBI:17319"/>
        <dbReference type="ChEBI" id="CHEBI:28938"/>
        <dbReference type="ChEBI" id="CHEBI:57844"/>
        <dbReference type="ChEBI" id="CHEBI:59789"/>
        <dbReference type="ChEBI" id="CHEBI:59904"/>
        <dbReference type="ChEBI" id="CHEBI:85936"/>
        <dbReference type="EC" id="4.3.1.32"/>
    </reaction>
</comment>
<name>A0A0D8HKR9_9ACTN</name>
<comment type="similarity">
    <text evidence="5">In the N-terminal section; belongs to the radical SAM superfamily. CofG family.</text>
</comment>
<dbReference type="CDD" id="cd01335">
    <property type="entry name" value="Radical_SAM"/>
    <property type="match status" value="2"/>
</dbReference>
<evidence type="ECO:0000256" key="9">
    <source>
        <dbReference type="ARBA" id="ARBA00022485"/>
    </source>
</evidence>
<dbReference type="NCBIfam" id="TIGR03551">
    <property type="entry name" value="F420_cofH"/>
    <property type="match status" value="1"/>
</dbReference>
<dbReference type="EC" id="4.3.1.32" evidence="6"/>
<feature type="domain" description="Radical SAM core" evidence="18">
    <location>
        <begin position="29"/>
        <end position="272"/>
    </location>
</feature>
<evidence type="ECO:0000256" key="14">
    <source>
        <dbReference type="ARBA" id="ARBA00023014"/>
    </source>
</evidence>
<dbReference type="EC" id="2.5.1.147" evidence="7"/>
<accession>A0A0D8HKR9</accession>
<dbReference type="SMART" id="SM00729">
    <property type="entry name" value="Elp3"/>
    <property type="match status" value="2"/>
</dbReference>
<evidence type="ECO:0000256" key="2">
    <source>
        <dbReference type="ARBA" id="ARBA00003692"/>
    </source>
</evidence>
<dbReference type="InterPro" id="IPR007197">
    <property type="entry name" value="rSAM"/>
</dbReference>
<dbReference type="SUPFAM" id="SSF102114">
    <property type="entry name" value="Radical SAM enzymes"/>
    <property type="match status" value="2"/>
</dbReference>
<dbReference type="Pfam" id="PF04055">
    <property type="entry name" value="Radical_SAM"/>
    <property type="match status" value="2"/>
</dbReference>
<dbReference type="GO" id="GO:0046872">
    <property type="term" value="F:metal ion binding"/>
    <property type="evidence" value="ECO:0007669"/>
    <property type="project" value="UniProtKB-KW"/>
</dbReference>
<dbReference type="STRING" id="1280514.AXFE_14840"/>
<comment type="catalytic activity">
    <reaction evidence="16">
        <text>5-amino-6-(D-ribitylamino)uracil + L-tyrosine + S-adenosyl-L-methionine = 5-amino-5-(4-hydroxybenzyl)-6-(D-ribitylimino)-5,6-dihydrouracil + 2-iminoacetate + 5'-deoxyadenosine + L-methionine + H(+)</text>
        <dbReference type="Rhea" id="RHEA:55200"/>
        <dbReference type="ChEBI" id="CHEBI:15378"/>
        <dbReference type="ChEBI" id="CHEBI:15934"/>
        <dbReference type="ChEBI" id="CHEBI:17319"/>
        <dbReference type="ChEBI" id="CHEBI:57844"/>
        <dbReference type="ChEBI" id="CHEBI:58315"/>
        <dbReference type="ChEBI" id="CHEBI:59789"/>
        <dbReference type="ChEBI" id="CHEBI:77846"/>
        <dbReference type="ChEBI" id="CHEBI:85936"/>
        <dbReference type="EC" id="2.5.1.147"/>
    </reaction>
</comment>
<dbReference type="InterPro" id="IPR019939">
    <property type="entry name" value="CofG_family"/>
</dbReference>
<dbReference type="Proteomes" id="UP000032360">
    <property type="component" value="Unassembled WGS sequence"/>
</dbReference>
<dbReference type="InterPro" id="IPR020050">
    <property type="entry name" value="FO_synthase_su2"/>
</dbReference>
<evidence type="ECO:0000256" key="8">
    <source>
        <dbReference type="ARBA" id="ARBA00022220"/>
    </source>
</evidence>
<dbReference type="NCBIfam" id="NF004884">
    <property type="entry name" value="PRK06245.1"/>
    <property type="match status" value="1"/>
</dbReference>
<dbReference type="PROSITE" id="PS51918">
    <property type="entry name" value="RADICAL_SAM"/>
    <property type="match status" value="2"/>
</dbReference>
<keyword evidence="12" id="KW-0479">Metal-binding</keyword>
<dbReference type="SFLD" id="SFLDG01064">
    <property type="entry name" value="F420__menaquinone_cofactor_bio"/>
    <property type="match status" value="2"/>
</dbReference>
<dbReference type="HAMAP" id="MF_01612">
    <property type="entry name" value="FO_synth_sub2"/>
    <property type="match status" value="1"/>
</dbReference>
<keyword evidence="10" id="KW-0808">Transferase</keyword>
<proteinExistence type="inferred from homology"/>
<keyword evidence="15" id="KW-0456">Lyase</keyword>
<dbReference type="SFLD" id="SFLDF00294">
    <property type="entry name" value="7_8-didemethyl-8-hydroxy-5-dea"/>
    <property type="match status" value="1"/>
</dbReference>
<dbReference type="SFLD" id="SFLDF00343">
    <property type="entry name" value="aminofutalosine_synthase_(mqnE"/>
    <property type="match status" value="1"/>
</dbReference>
<evidence type="ECO:0000256" key="10">
    <source>
        <dbReference type="ARBA" id="ARBA00022679"/>
    </source>
</evidence>